<evidence type="ECO:0000313" key="3">
    <source>
        <dbReference type="EMBL" id="KUJ23256.1"/>
    </source>
</evidence>
<dbReference type="InParanoid" id="A0A194XSY7"/>
<proteinExistence type="predicted"/>
<evidence type="ECO:0000256" key="1">
    <source>
        <dbReference type="SAM" id="MobiDB-lite"/>
    </source>
</evidence>
<feature type="signal peptide" evidence="2">
    <location>
        <begin position="1"/>
        <end position="23"/>
    </location>
</feature>
<organism evidence="3 4">
    <name type="scientific">Mollisia scopiformis</name>
    <name type="common">Conifer needle endophyte fungus</name>
    <name type="synonym">Phialocephala scopiformis</name>
    <dbReference type="NCBI Taxonomy" id="149040"/>
    <lineage>
        <taxon>Eukaryota</taxon>
        <taxon>Fungi</taxon>
        <taxon>Dikarya</taxon>
        <taxon>Ascomycota</taxon>
        <taxon>Pezizomycotina</taxon>
        <taxon>Leotiomycetes</taxon>
        <taxon>Helotiales</taxon>
        <taxon>Mollisiaceae</taxon>
        <taxon>Mollisia</taxon>
    </lineage>
</organism>
<reference evidence="3 4" key="1">
    <citation type="submission" date="2015-10" db="EMBL/GenBank/DDBJ databases">
        <title>Full genome of DAOMC 229536 Phialocephala scopiformis, a fungal endophyte of spruce producing the potent anti-insectan compound rugulosin.</title>
        <authorList>
            <consortium name="DOE Joint Genome Institute"/>
            <person name="Walker A.K."/>
            <person name="Frasz S.L."/>
            <person name="Seifert K.A."/>
            <person name="Miller J.D."/>
            <person name="Mondo S.J."/>
            <person name="Labutti K."/>
            <person name="Lipzen A."/>
            <person name="Dockter R."/>
            <person name="Kennedy M."/>
            <person name="Grigoriev I.V."/>
            <person name="Spatafora J.W."/>
        </authorList>
    </citation>
    <scope>NUCLEOTIDE SEQUENCE [LARGE SCALE GENOMIC DNA]</scope>
    <source>
        <strain evidence="3 4">CBS 120377</strain>
    </source>
</reference>
<feature type="region of interest" description="Disordered" evidence="1">
    <location>
        <begin position="17"/>
        <end position="61"/>
    </location>
</feature>
<accession>A0A194XSY7</accession>
<feature type="chain" id="PRO_5008268563" evidence="2">
    <location>
        <begin position="24"/>
        <end position="121"/>
    </location>
</feature>
<evidence type="ECO:0000256" key="2">
    <source>
        <dbReference type="SAM" id="SignalP"/>
    </source>
</evidence>
<feature type="region of interest" description="Disordered" evidence="1">
    <location>
        <begin position="78"/>
        <end position="121"/>
    </location>
</feature>
<evidence type="ECO:0000313" key="4">
    <source>
        <dbReference type="Proteomes" id="UP000070700"/>
    </source>
</evidence>
<dbReference type="AlphaFoldDB" id="A0A194XSY7"/>
<dbReference type="Proteomes" id="UP000070700">
    <property type="component" value="Unassembled WGS sequence"/>
</dbReference>
<protein>
    <submittedName>
        <fullName evidence="3">Uncharacterized protein</fullName>
    </submittedName>
</protein>
<sequence length="121" mass="13527">MRVAALVMPLLQLSALFPQERRGTRDQGESWAQPKRASSQNRAEQGGRLGTTPGPPRSGRRITTKIYYYYHPSSYDPSHHTLHLAAGPARSGQVSKTSKRRPVAKQRPPALLESRPRRACQ</sequence>
<gene>
    <name evidence="3" type="ORF">LY89DRAFT_177280</name>
</gene>
<dbReference type="GeneID" id="28815312"/>
<name>A0A194XSY7_MOLSC</name>
<dbReference type="EMBL" id="KQ947405">
    <property type="protein sequence ID" value="KUJ23256.1"/>
    <property type="molecule type" value="Genomic_DNA"/>
</dbReference>
<dbReference type="RefSeq" id="XP_018077611.1">
    <property type="nucleotide sequence ID" value="XM_018205586.1"/>
</dbReference>
<feature type="compositionally biased region" description="Basic and acidic residues" evidence="1">
    <location>
        <begin position="19"/>
        <end position="28"/>
    </location>
</feature>
<keyword evidence="4" id="KW-1185">Reference proteome</keyword>
<keyword evidence="2" id="KW-0732">Signal</keyword>
<dbReference type="KEGG" id="psco:LY89DRAFT_177280"/>